<dbReference type="GO" id="GO:0005524">
    <property type="term" value="F:ATP binding"/>
    <property type="evidence" value="ECO:0007669"/>
    <property type="project" value="UniProtKB-KW"/>
</dbReference>
<name>A0A1F6XMT3_9BACT</name>
<evidence type="ECO:0000313" key="4">
    <source>
        <dbReference type="EMBL" id="OGI95459.1"/>
    </source>
</evidence>
<dbReference type="GO" id="GO:0035556">
    <property type="term" value="P:intracellular signal transduction"/>
    <property type="evidence" value="ECO:0007669"/>
    <property type="project" value="TreeGrafter"/>
</dbReference>
<dbReference type="Proteomes" id="UP000178104">
    <property type="component" value="Unassembled WGS sequence"/>
</dbReference>
<keyword evidence="2" id="KW-0067">ATP-binding</keyword>
<dbReference type="GO" id="GO:0004674">
    <property type="term" value="F:protein serine/threonine kinase activity"/>
    <property type="evidence" value="ECO:0007669"/>
    <property type="project" value="TreeGrafter"/>
</dbReference>
<evidence type="ECO:0000256" key="2">
    <source>
        <dbReference type="ARBA" id="ARBA00022840"/>
    </source>
</evidence>
<evidence type="ECO:0000256" key="1">
    <source>
        <dbReference type="ARBA" id="ARBA00022741"/>
    </source>
</evidence>
<evidence type="ECO:0000259" key="3">
    <source>
        <dbReference type="PROSITE" id="PS50011"/>
    </source>
</evidence>
<dbReference type="PANTHER" id="PTHR24346:SF30">
    <property type="entry name" value="MATERNAL EMBRYONIC LEUCINE ZIPPER KINASE"/>
    <property type="match status" value="1"/>
</dbReference>
<dbReference type="AlphaFoldDB" id="A0A1F6XMT3"/>
<protein>
    <recommendedName>
        <fullName evidence="3">Protein kinase domain-containing protein</fullName>
    </recommendedName>
</protein>
<feature type="domain" description="Protein kinase" evidence="3">
    <location>
        <begin position="1"/>
        <end position="269"/>
    </location>
</feature>
<dbReference type="GO" id="GO:0005737">
    <property type="term" value="C:cytoplasm"/>
    <property type="evidence" value="ECO:0007669"/>
    <property type="project" value="TreeGrafter"/>
</dbReference>
<gene>
    <name evidence="4" type="ORF">A2917_02780</name>
</gene>
<dbReference type="EMBL" id="MFVE01000005">
    <property type="protein sequence ID" value="OGI95459.1"/>
    <property type="molecule type" value="Genomic_DNA"/>
</dbReference>
<accession>A0A1F6XMT3</accession>
<dbReference type="InterPro" id="IPR011009">
    <property type="entry name" value="Kinase-like_dom_sf"/>
</dbReference>
<dbReference type="SMART" id="SM00220">
    <property type="entry name" value="S_TKc"/>
    <property type="match status" value="1"/>
</dbReference>
<dbReference type="PANTHER" id="PTHR24346">
    <property type="entry name" value="MAP/MICROTUBULE AFFINITY-REGULATING KINASE"/>
    <property type="match status" value="1"/>
</dbReference>
<dbReference type="PROSITE" id="PS50011">
    <property type="entry name" value="PROTEIN_KINASE_DOM"/>
    <property type="match status" value="1"/>
</dbReference>
<proteinExistence type="predicted"/>
<reference evidence="4 5" key="1">
    <citation type="journal article" date="2016" name="Nat. Commun.">
        <title>Thousands of microbial genomes shed light on interconnected biogeochemical processes in an aquifer system.</title>
        <authorList>
            <person name="Anantharaman K."/>
            <person name="Brown C.T."/>
            <person name="Hug L.A."/>
            <person name="Sharon I."/>
            <person name="Castelle C.J."/>
            <person name="Probst A.J."/>
            <person name="Thomas B.C."/>
            <person name="Singh A."/>
            <person name="Wilkins M.J."/>
            <person name="Karaoz U."/>
            <person name="Brodie E.L."/>
            <person name="Williams K.H."/>
            <person name="Hubbard S.S."/>
            <person name="Banfield J.F."/>
        </authorList>
    </citation>
    <scope>NUCLEOTIDE SEQUENCE [LARGE SCALE GENOMIC DNA]</scope>
</reference>
<dbReference type="Gene3D" id="1.10.510.10">
    <property type="entry name" value="Transferase(Phosphotransferase) domain 1"/>
    <property type="match status" value="1"/>
</dbReference>
<keyword evidence="1" id="KW-0547">Nucleotide-binding</keyword>
<dbReference type="SUPFAM" id="SSF56112">
    <property type="entry name" value="Protein kinase-like (PK-like)"/>
    <property type="match status" value="1"/>
</dbReference>
<dbReference type="Pfam" id="PF00069">
    <property type="entry name" value="Pkinase"/>
    <property type="match status" value="1"/>
</dbReference>
<organism evidence="4 5">
    <name type="scientific">Candidatus Nomurabacteria bacterium RIFCSPLOWO2_01_FULL_42_17</name>
    <dbReference type="NCBI Taxonomy" id="1801780"/>
    <lineage>
        <taxon>Bacteria</taxon>
        <taxon>Candidatus Nomuraibacteriota</taxon>
    </lineage>
</organism>
<sequence length="272" mass="30852">MKTMQKIEEFLEAIGLTYVETIADRRDTLVLRVLRSGKKMVLKFHDKSSVDKGQLLIQEAEILSTVPHLTNQLYVAHGTSQGVNWLLIREIEVNHIEGKNEIDLLRKVSGFYDLLYQGGYLHGDVQPAHTFLERDQITVIDWGMARKINESNPLYKGGFIYFVAPEIARSMKSGDSIIDYTTHAEVYALGATLFMFYTGSLAIDFGASKEKLKEVSMEQKLKCAIGNRILTFKEVGADPFPELEAILRKSLSTDPMKRFESPSELHQHLLKL</sequence>
<dbReference type="STRING" id="1801780.A2917_02780"/>
<evidence type="ECO:0000313" key="5">
    <source>
        <dbReference type="Proteomes" id="UP000178104"/>
    </source>
</evidence>
<dbReference type="InterPro" id="IPR000719">
    <property type="entry name" value="Prot_kinase_dom"/>
</dbReference>
<comment type="caution">
    <text evidence="4">The sequence shown here is derived from an EMBL/GenBank/DDBJ whole genome shotgun (WGS) entry which is preliminary data.</text>
</comment>